<keyword evidence="5" id="KW-1185">Reference proteome</keyword>
<evidence type="ECO:0000313" key="5">
    <source>
        <dbReference type="Proteomes" id="UP000828390"/>
    </source>
</evidence>
<feature type="domain" description="CCHC-type" evidence="3">
    <location>
        <begin position="112"/>
        <end position="126"/>
    </location>
</feature>
<feature type="region of interest" description="Disordered" evidence="2">
    <location>
        <begin position="176"/>
        <end position="227"/>
    </location>
</feature>
<accession>A0A9D4G445</accession>
<dbReference type="PROSITE" id="PS50158">
    <property type="entry name" value="ZF_CCHC"/>
    <property type="match status" value="1"/>
</dbReference>
<name>A0A9D4G445_DREPO</name>
<dbReference type="GO" id="GO:0003676">
    <property type="term" value="F:nucleic acid binding"/>
    <property type="evidence" value="ECO:0007669"/>
    <property type="project" value="InterPro"/>
</dbReference>
<evidence type="ECO:0000259" key="3">
    <source>
        <dbReference type="PROSITE" id="PS50158"/>
    </source>
</evidence>
<dbReference type="GO" id="GO:0008270">
    <property type="term" value="F:zinc ion binding"/>
    <property type="evidence" value="ECO:0007669"/>
    <property type="project" value="UniProtKB-KW"/>
</dbReference>
<evidence type="ECO:0000256" key="2">
    <source>
        <dbReference type="SAM" id="MobiDB-lite"/>
    </source>
</evidence>
<evidence type="ECO:0000256" key="1">
    <source>
        <dbReference type="PROSITE-ProRule" id="PRU00047"/>
    </source>
</evidence>
<gene>
    <name evidence="4" type="ORF">DPMN_136852</name>
</gene>
<feature type="compositionally biased region" description="Polar residues" evidence="2">
    <location>
        <begin position="187"/>
        <end position="213"/>
    </location>
</feature>
<keyword evidence="1" id="KW-0862">Zinc</keyword>
<reference evidence="4" key="2">
    <citation type="submission" date="2020-11" db="EMBL/GenBank/DDBJ databases">
        <authorList>
            <person name="McCartney M.A."/>
            <person name="Auch B."/>
            <person name="Kono T."/>
            <person name="Mallez S."/>
            <person name="Becker A."/>
            <person name="Gohl D.M."/>
            <person name="Silverstein K.A.T."/>
            <person name="Koren S."/>
            <person name="Bechman K.B."/>
            <person name="Herman A."/>
            <person name="Abrahante J.E."/>
            <person name="Garbe J."/>
        </authorList>
    </citation>
    <scope>NUCLEOTIDE SEQUENCE</scope>
    <source>
        <strain evidence="4">Duluth1</strain>
        <tissue evidence="4">Whole animal</tissue>
    </source>
</reference>
<sequence>MGKLSDFGGDLEVGGKTVEVSSLGLKRVMLKIHWLPVYFNTGKLSEIFSKFGKVLRVTDEHFDYDGVEIATGVRRVFIELEEDKLSCVPHLLNFACGARALITMYGRPPPLCLRCRTIGHVSRKCPGQNTGARDENVSVQQPKKPTVQAEIPVARPAVPNTQQAITMLSAALKGAQPEVGTKERQVTQRTAKSAASATKGQKGQPTAQETVQPDAQAKKPAMQQLKLSREPKTLKLVRNQQFWLIPVQ</sequence>
<dbReference type="EMBL" id="JAIWYP010000006">
    <property type="protein sequence ID" value="KAH3808496.1"/>
    <property type="molecule type" value="Genomic_DNA"/>
</dbReference>
<comment type="caution">
    <text evidence="4">The sequence shown here is derived from an EMBL/GenBank/DDBJ whole genome shotgun (WGS) entry which is preliminary data.</text>
</comment>
<proteinExistence type="predicted"/>
<dbReference type="SUPFAM" id="SSF57756">
    <property type="entry name" value="Retrovirus zinc finger-like domains"/>
    <property type="match status" value="1"/>
</dbReference>
<keyword evidence="1" id="KW-0863">Zinc-finger</keyword>
<dbReference type="InterPro" id="IPR001878">
    <property type="entry name" value="Znf_CCHC"/>
</dbReference>
<dbReference type="AlphaFoldDB" id="A0A9D4G445"/>
<keyword evidence="1" id="KW-0479">Metal-binding</keyword>
<evidence type="ECO:0000313" key="4">
    <source>
        <dbReference type="EMBL" id="KAH3808496.1"/>
    </source>
</evidence>
<protein>
    <recommendedName>
        <fullName evidence="3">CCHC-type domain-containing protein</fullName>
    </recommendedName>
</protein>
<dbReference type="InterPro" id="IPR036875">
    <property type="entry name" value="Znf_CCHC_sf"/>
</dbReference>
<dbReference type="Proteomes" id="UP000828390">
    <property type="component" value="Unassembled WGS sequence"/>
</dbReference>
<organism evidence="4 5">
    <name type="scientific">Dreissena polymorpha</name>
    <name type="common">Zebra mussel</name>
    <name type="synonym">Mytilus polymorpha</name>
    <dbReference type="NCBI Taxonomy" id="45954"/>
    <lineage>
        <taxon>Eukaryota</taxon>
        <taxon>Metazoa</taxon>
        <taxon>Spiralia</taxon>
        <taxon>Lophotrochozoa</taxon>
        <taxon>Mollusca</taxon>
        <taxon>Bivalvia</taxon>
        <taxon>Autobranchia</taxon>
        <taxon>Heteroconchia</taxon>
        <taxon>Euheterodonta</taxon>
        <taxon>Imparidentia</taxon>
        <taxon>Neoheterodontei</taxon>
        <taxon>Myida</taxon>
        <taxon>Dreissenoidea</taxon>
        <taxon>Dreissenidae</taxon>
        <taxon>Dreissena</taxon>
    </lineage>
</organism>
<reference evidence="4" key="1">
    <citation type="journal article" date="2019" name="bioRxiv">
        <title>The Genome of the Zebra Mussel, Dreissena polymorpha: A Resource for Invasive Species Research.</title>
        <authorList>
            <person name="McCartney M.A."/>
            <person name="Auch B."/>
            <person name="Kono T."/>
            <person name="Mallez S."/>
            <person name="Zhang Y."/>
            <person name="Obille A."/>
            <person name="Becker A."/>
            <person name="Abrahante J.E."/>
            <person name="Garbe J."/>
            <person name="Badalamenti J.P."/>
            <person name="Herman A."/>
            <person name="Mangelson H."/>
            <person name="Liachko I."/>
            <person name="Sullivan S."/>
            <person name="Sone E.D."/>
            <person name="Koren S."/>
            <person name="Silverstein K.A.T."/>
            <person name="Beckman K.B."/>
            <person name="Gohl D.M."/>
        </authorList>
    </citation>
    <scope>NUCLEOTIDE SEQUENCE</scope>
    <source>
        <strain evidence="4">Duluth1</strain>
        <tissue evidence="4">Whole animal</tissue>
    </source>
</reference>